<evidence type="ECO:0000313" key="3">
    <source>
        <dbReference type="Proteomes" id="UP000030645"/>
    </source>
</evidence>
<dbReference type="EMBL" id="KE345744">
    <property type="protein sequence ID" value="EXC13480.1"/>
    <property type="molecule type" value="Genomic_DNA"/>
</dbReference>
<reference evidence="3" key="1">
    <citation type="submission" date="2013-01" db="EMBL/GenBank/DDBJ databases">
        <title>Draft Genome Sequence of a Mulberry Tree, Morus notabilis C.K. Schneid.</title>
        <authorList>
            <person name="He N."/>
            <person name="Zhao S."/>
        </authorList>
    </citation>
    <scope>NUCLEOTIDE SEQUENCE</scope>
</reference>
<dbReference type="AlphaFoldDB" id="W9S6F6"/>
<gene>
    <name evidence="2" type="ORF">L484_003594</name>
</gene>
<feature type="region of interest" description="Disordered" evidence="1">
    <location>
        <begin position="1"/>
        <end position="40"/>
    </location>
</feature>
<dbReference type="Proteomes" id="UP000030645">
    <property type="component" value="Unassembled WGS sequence"/>
</dbReference>
<evidence type="ECO:0000256" key="1">
    <source>
        <dbReference type="SAM" id="MobiDB-lite"/>
    </source>
</evidence>
<protein>
    <submittedName>
        <fullName evidence="2">Uncharacterized protein</fullName>
    </submittedName>
</protein>
<keyword evidence="3" id="KW-1185">Reference proteome</keyword>
<proteinExistence type="predicted"/>
<feature type="compositionally biased region" description="Basic and acidic residues" evidence="1">
    <location>
        <begin position="1"/>
        <end position="10"/>
    </location>
</feature>
<evidence type="ECO:0000313" key="2">
    <source>
        <dbReference type="EMBL" id="EXC13480.1"/>
    </source>
</evidence>
<accession>W9S6F6</accession>
<sequence length="115" mass="12532">MAMVTFDKRQAARSGRSGRLAAEEGEATSSALRRQEKQMPSEAEGWWLFRCGSEGGGRLPGQGRLVGTTIELRLMWTCHRRAPAHASEAIICYAYGGLPRVPLEAPSLDVKTTDA</sequence>
<organism evidence="2 3">
    <name type="scientific">Morus notabilis</name>
    <dbReference type="NCBI Taxonomy" id="981085"/>
    <lineage>
        <taxon>Eukaryota</taxon>
        <taxon>Viridiplantae</taxon>
        <taxon>Streptophyta</taxon>
        <taxon>Embryophyta</taxon>
        <taxon>Tracheophyta</taxon>
        <taxon>Spermatophyta</taxon>
        <taxon>Magnoliopsida</taxon>
        <taxon>eudicotyledons</taxon>
        <taxon>Gunneridae</taxon>
        <taxon>Pentapetalae</taxon>
        <taxon>rosids</taxon>
        <taxon>fabids</taxon>
        <taxon>Rosales</taxon>
        <taxon>Moraceae</taxon>
        <taxon>Moreae</taxon>
        <taxon>Morus</taxon>
    </lineage>
</organism>
<name>W9S6F6_9ROSA</name>